<reference evidence="8 9" key="1">
    <citation type="journal article" date="2015" name="Genome Announc.">
        <title>Draft Genome Sequence of Clostridium tyrobutyricum Strain DIVETGP, Isolated from Cow's Milk for Grana Padano Production.</title>
        <authorList>
            <person name="Soggiu A."/>
            <person name="Piras C."/>
            <person name="Gaiarsa S."/>
            <person name="Sassera D."/>
            <person name="Roncada P."/>
            <person name="Bendixen E."/>
            <person name="Brasca M."/>
            <person name="Bonizzi L."/>
        </authorList>
    </citation>
    <scope>NUCLEOTIDE SEQUENCE [LARGE SCALE GENOMIC DNA]</scope>
    <source>
        <strain evidence="8 9">DIVETGP</strain>
    </source>
</reference>
<dbReference type="RefSeq" id="WP_017895186.1">
    <property type="nucleotide sequence ID" value="NZ_CBXI010000031.1"/>
</dbReference>
<dbReference type="CDD" id="cd00093">
    <property type="entry name" value="HTH_XRE"/>
    <property type="match status" value="1"/>
</dbReference>
<evidence type="ECO:0000256" key="5">
    <source>
        <dbReference type="ARBA" id="ARBA00023136"/>
    </source>
</evidence>
<dbReference type="InterPro" id="IPR027417">
    <property type="entry name" value="P-loop_NTPase"/>
</dbReference>
<dbReference type="GeneID" id="29418536"/>
<evidence type="ECO:0000256" key="6">
    <source>
        <dbReference type="SAM" id="Phobius"/>
    </source>
</evidence>
<dbReference type="Gene3D" id="3.40.50.300">
    <property type="entry name" value="P-loop containing nucleotide triphosphate hydrolases"/>
    <property type="match status" value="1"/>
</dbReference>
<sequence>MFDLKDFRKNKLKMTQTDFARLIGIRQDSVSRLEQSSEQISLDILVKIAKATGTTLDELVNYKRINPRPLQLEDTWKNANFTKCSIVDYIDDKLKKYKEYWKNNYYKYISELRENIEKIISKPKIAIVGQSDTGKSRLINSIIGSENMPTSWTPTTSIIIYIKHINDRPSYIEEDVWVFRESVDNVVGWDDKKLSDEEYCRKWKLSSGGADILKNYGTRQGDMYAEGEAGSAVIFVESDILKNCDLIDLPGFGTGDRVEDDTMTIKAKKFADVLIYMSHAGQFLRGEEIEYLKETINSLNIIENRNHNSLKPLSNLFIVASHAHTVDGGNVNSLNNILDSGCNRFFKTLPKGYFMYRSNISGYTYDFDVVRDRFFTYTTDIENLRKPFESELKSLVEILPEIINNKAKTFISDYIKSTGINMDKEIKEYTNIINERNKYDKILKEIESNELERKKYNHERRKNLIFNIKIMKEVSVSRFIDFYNKTIDVDKIIEIIDEREFKKKKEDIQLLGSYINSTLQGGMQEILKDESEKLKEEIDKYVSDFEESIKADKFSIEFPNIDFSFNATRAFASGLAGLATLGGLALWASTLGNLGAYILVAKGVSLLSALGISVGGTAAGISMVAAIGGPAILGIALAVISAISIFAVLSGGWKKVYQKK</sequence>
<dbReference type="AlphaFoldDB" id="W6N653"/>
<dbReference type="Proteomes" id="UP000019482">
    <property type="component" value="Unassembled WGS sequence"/>
</dbReference>
<evidence type="ECO:0000313" key="9">
    <source>
        <dbReference type="Proteomes" id="UP000019482"/>
    </source>
</evidence>
<name>W6N653_CLOTY</name>
<evidence type="ECO:0000256" key="2">
    <source>
        <dbReference type="ARBA" id="ARBA00022741"/>
    </source>
</evidence>
<evidence type="ECO:0000256" key="1">
    <source>
        <dbReference type="ARBA" id="ARBA00004370"/>
    </source>
</evidence>
<feature type="transmembrane region" description="Helical" evidence="6">
    <location>
        <begin position="631"/>
        <end position="653"/>
    </location>
</feature>
<dbReference type="GO" id="GO:0003677">
    <property type="term" value="F:DNA binding"/>
    <property type="evidence" value="ECO:0007669"/>
    <property type="project" value="InterPro"/>
</dbReference>
<dbReference type="SMART" id="SM00530">
    <property type="entry name" value="HTH_XRE"/>
    <property type="match status" value="1"/>
</dbReference>
<dbReference type="Gene3D" id="1.10.260.40">
    <property type="entry name" value="lambda repressor-like DNA-binding domains"/>
    <property type="match status" value="1"/>
</dbReference>
<keyword evidence="2" id="KW-0547">Nucleotide-binding</keyword>
<proteinExistence type="predicted"/>
<keyword evidence="6" id="KW-1133">Transmembrane helix</keyword>
<evidence type="ECO:0000256" key="3">
    <source>
        <dbReference type="ARBA" id="ARBA00022801"/>
    </source>
</evidence>
<keyword evidence="9" id="KW-1185">Reference proteome</keyword>
<dbReference type="GO" id="GO:0016020">
    <property type="term" value="C:membrane"/>
    <property type="evidence" value="ECO:0007669"/>
    <property type="project" value="UniProtKB-SubCell"/>
</dbReference>
<dbReference type="PANTHER" id="PTHR10465">
    <property type="entry name" value="TRANSMEMBRANE GTPASE FZO1"/>
    <property type="match status" value="1"/>
</dbReference>
<gene>
    <name evidence="8" type="ORF">CTDIVETGP_1705</name>
</gene>
<keyword evidence="5 6" id="KW-0472">Membrane</keyword>
<feature type="transmembrane region" description="Helical" evidence="6">
    <location>
        <begin position="604"/>
        <end position="625"/>
    </location>
</feature>
<dbReference type="SUPFAM" id="SSF47413">
    <property type="entry name" value="lambda repressor-like DNA-binding domains"/>
    <property type="match status" value="1"/>
</dbReference>
<dbReference type="EMBL" id="CBXI010000031">
    <property type="protein sequence ID" value="CDL91635.1"/>
    <property type="molecule type" value="Genomic_DNA"/>
</dbReference>
<feature type="transmembrane region" description="Helical" evidence="6">
    <location>
        <begin position="570"/>
        <end position="592"/>
    </location>
</feature>
<dbReference type="PROSITE" id="PS50943">
    <property type="entry name" value="HTH_CROC1"/>
    <property type="match status" value="1"/>
</dbReference>
<dbReference type="GO" id="GO:0003924">
    <property type="term" value="F:GTPase activity"/>
    <property type="evidence" value="ECO:0007669"/>
    <property type="project" value="InterPro"/>
</dbReference>
<comment type="caution">
    <text evidence="8">The sequence shown here is derived from an EMBL/GenBank/DDBJ whole genome shotgun (WGS) entry which is preliminary data.</text>
</comment>
<dbReference type="GO" id="GO:0005525">
    <property type="term" value="F:GTP binding"/>
    <property type="evidence" value="ECO:0007669"/>
    <property type="project" value="UniProtKB-KW"/>
</dbReference>
<organism evidence="8 9">
    <name type="scientific">Clostridium tyrobutyricum DIVETGP</name>
    <dbReference type="NCBI Taxonomy" id="1408889"/>
    <lineage>
        <taxon>Bacteria</taxon>
        <taxon>Bacillati</taxon>
        <taxon>Bacillota</taxon>
        <taxon>Clostridia</taxon>
        <taxon>Eubacteriales</taxon>
        <taxon>Clostridiaceae</taxon>
        <taxon>Clostridium</taxon>
    </lineage>
</organism>
<comment type="subcellular location">
    <subcellularLocation>
        <location evidence="1">Membrane</location>
    </subcellularLocation>
</comment>
<evidence type="ECO:0000256" key="4">
    <source>
        <dbReference type="ARBA" id="ARBA00023134"/>
    </source>
</evidence>
<dbReference type="InterPro" id="IPR001387">
    <property type="entry name" value="Cro/C1-type_HTH"/>
</dbReference>
<dbReference type="OrthoDB" id="9816479at2"/>
<dbReference type="GO" id="GO:0008053">
    <property type="term" value="P:mitochondrial fusion"/>
    <property type="evidence" value="ECO:0007669"/>
    <property type="project" value="TreeGrafter"/>
</dbReference>
<dbReference type="InterPro" id="IPR010982">
    <property type="entry name" value="Lambda_DNA-bd_dom_sf"/>
</dbReference>
<keyword evidence="6" id="KW-0812">Transmembrane</keyword>
<dbReference type="InterPro" id="IPR045063">
    <property type="entry name" value="Dynamin_N"/>
</dbReference>
<dbReference type="PANTHER" id="PTHR10465:SF0">
    <property type="entry name" value="SARCALUMENIN"/>
    <property type="match status" value="1"/>
</dbReference>
<dbReference type="InterPro" id="IPR027094">
    <property type="entry name" value="Mitofusin_fam"/>
</dbReference>
<dbReference type="Pfam" id="PF00350">
    <property type="entry name" value="Dynamin_N"/>
    <property type="match status" value="1"/>
</dbReference>
<keyword evidence="3" id="KW-0378">Hydrolase</keyword>
<dbReference type="Pfam" id="PF01381">
    <property type="entry name" value="HTH_3"/>
    <property type="match status" value="1"/>
</dbReference>
<evidence type="ECO:0000313" key="8">
    <source>
        <dbReference type="EMBL" id="CDL91635.1"/>
    </source>
</evidence>
<evidence type="ECO:0000259" key="7">
    <source>
        <dbReference type="PROSITE" id="PS50943"/>
    </source>
</evidence>
<feature type="domain" description="HTH cro/C1-type" evidence="7">
    <location>
        <begin position="4"/>
        <end position="59"/>
    </location>
</feature>
<protein>
    <recommendedName>
        <fullName evidence="7">HTH cro/C1-type domain-containing protein</fullName>
    </recommendedName>
</protein>
<keyword evidence="4" id="KW-0342">GTP-binding</keyword>
<accession>W6N653</accession>
<dbReference type="SUPFAM" id="SSF52540">
    <property type="entry name" value="P-loop containing nucleoside triphosphate hydrolases"/>
    <property type="match status" value="1"/>
</dbReference>